<reference evidence="3" key="4">
    <citation type="submission" date="2021-05" db="UniProtKB">
        <authorList>
            <consortium name="EnsemblPlants"/>
        </authorList>
    </citation>
    <scope>IDENTIFICATION</scope>
    <source>
        <strain evidence="3">cv. B73</strain>
    </source>
</reference>
<accession>A0A3L6ED38</accession>
<organism evidence="2">
    <name type="scientific">Zea mays</name>
    <name type="common">Maize</name>
    <dbReference type="NCBI Taxonomy" id="4577"/>
    <lineage>
        <taxon>Eukaryota</taxon>
        <taxon>Viridiplantae</taxon>
        <taxon>Streptophyta</taxon>
        <taxon>Embryophyta</taxon>
        <taxon>Tracheophyta</taxon>
        <taxon>Spermatophyta</taxon>
        <taxon>Magnoliopsida</taxon>
        <taxon>Liliopsida</taxon>
        <taxon>Poales</taxon>
        <taxon>Poaceae</taxon>
        <taxon>PACMAD clade</taxon>
        <taxon>Panicoideae</taxon>
        <taxon>Andropogonodae</taxon>
        <taxon>Andropogoneae</taxon>
        <taxon>Tripsacinae</taxon>
        <taxon>Zea</taxon>
    </lineage>
</organism>
<dbReference type="Gramene" id="Zm00001eb265530_T001">
    <property type="protein sequence ID" value="Zm00001eb265530_P001"/>
    <property type="gene ID" value="Zm00001eb265530"/>
</dbReference>
<reference evidence="4" key="1">
    <citation type="journal article" date="2009" name="Science">
        <title>The B73 maize genome: complexity, diversity, and dynamics.</title>
        <authorList>
            <person name="Schnable P.S."/>
            <person name="Ware D."/>
            <person name="Fulton R.S."/>
            <person name="Stein J.C."/>
            <person name="Wei F."/>
            <person name="Pasternak S."/>
            <person name="Liang C."/>
            <person name="Zhang J."/>
            <person name="Fulton L."/>
            <person name="Graves T.A."/>
            <person name="Minx P."/>
            <person name="Reily A.D."/>
            <person name="Courtney L."/>
            <person name="Kruchowski S.S."/>
            <person name="Tomlinson C."/>
            <person name="Strong C."/>
            <person name="Delehaunty K."/>
            <person name="Fronick C."/>
            <person name="Courtney B."/>
            <person name="Rock S.M."/>
            <person name="Belter E."/>
            <person name="Du F."/>
            <person name="Kim K."/>
            <person name="Abbott R.M."/>
            <person name="Cotton M."/>
            <person name="Levy A."/>
            <person name="Marchetto P."/>
            <person name="Ochoa K."/>
            <person name="Jackson S.M."/>
            <person name="Gillam B."/>
            <person name="Chen W."/>
            <person name="Yan L."/>
            <person name="Higginbotham J."/>
            <person name="Cardenas M."/>
            <person name="Waligorski J."/>
            <person name="Applebaum E."/>
            <person name="Phelps L."/>
            <person name="Falcone J."/>
            <person name="Kanchi K."/>
            <person name="Thane T."/>
            <person name="Scimone A."/>
            <person name="Thane N."/>
            <person name="Henke J."/>
            <person name="Wang T."/>
            <person name="Ruppert J."/>
            <person name="Shah N."/>
            <person name="Rotter K."/>
            <person name="Hodges J."/>
            <person name="Ingenthron E."/>
            <person name="Cordes M."/>
            <person name="Kohlberg S."/>
            <person name="Sgro J."/>
            <person name="Delgado B."/>
            <person name="Mead K."/>
            <person name="Chinwalla A."/>
            <person name="Leonard S."/>
            <person name="Crouse K."/>
            <person name="Collura K."/>
            <person name="Kudrna D."/>
            <person name="Currie J."/>
            <person name="He R."/>
            <person name="Angelova A."/>
            <person name="Rajasekar S."/>
            <person name="Mueller T."/>
            <person name="Lomeli R."/>
            <person name="Scara G."/>
            <person name="Ko A."/>
            <person name="Delaney K."/>
            <person name="Wissotski M."/>
            <person name="Lopez G."/>
            <person name="Campos D."/>
            <person name="Braidotti M."/>
            <person name="Ashley E."/>
            <person name="Golser W."/>
            <person name="Kim H."/>
            <person name="Lee S."/>
            <person name="Lin J."/>
            <person name="Dujmic Z."/>
            <person name="Kim W."/>
            <person name="Talag J."/>
            <person name="Zuccolo A."/>
            <person name="Fan C."/>
            <person name="Sebastian A."/>
            <person name="Kramer M."/>
            <person name="Spiegel L."/>
            <person name="Nascimento L."/>
            <person name="Zutavern T."/>
            <person name="Miller B."/>
            <person name="Ambroise C."/>
            <person name="Muller S."/>
            <person name="Spooner W."/>
            <person name="Narechania A."/>
            <person name="Ren L."/>
            <person name="Wei S."/>
            <person name="Kumari S."/>
            <person name="Faga B."/>
            <person name="Levy M.J."/>
            <person name="McMahan L."/>
            <person name="Van Buren P."/>
            <person name="Vaughn M.W."/>
            <person name="Ying K."/>
            <person name="Yeh C.-T."/>
            <person name="Emrich S.J."/>
            <person name="Jia Y."/>
            <person name="Kalyanaraman A."/>
            <person name="Hsia A.-P."/>
            <person name="Barbazuk W.B."/>
            <person name="Baucom R.S."/>
            <person name="Brutnell T.P."/>
            <person name="Carpita N.C."/>
            <person name="Chaparro C."/>
            <person name="Chia J.-M."/>
            <person name="Deragon J.-M."/>
            <person name="Estill J.C."/>
            <person name="Fu Y."/>
            <person name="Jeddeloh J.A."/>
            <person name="Han Y."/>
            <person name="Lee H."/>
            <person name="Li P."/>
            <person name="Lisch D.R."/>
            <person name="Liu S."/>
            <person name="Liu Z."/>
            <person name="Nagel D.H."/>
            <person name="McCann M.C."/>
            <person name="SanMiguel P."/>
            <person name="Myers A.M."/>
            <person name="Nettleton D."/>
            <person name="Nguyen J."/>
            <person name="Penning B.W."/>
            <person name="Ponnala L."/>
            <person name="Schneider K.L."/>
            <person name="Schwartz D.C."/>
            <person name="Sharma A."/>
            <person name="Soderlund C."/>
            <person name="Springer N.M."/>
            <person name="Sun Q."/>
            <person name="Wang H."/>
            <person name="Waterman M."/>
            <person name="Westerman R."/>
            <person name="Wolfgruber T.K."/>
            <person name="Yang L."/>
            <person name="Yu Y."/>
            <person name="Zhang L."/>
            <person name="Zhou S."/>
            <person name="Zhu Q."/>
            <person name="Bennetzen J.L."/>
            <person name="Dawe R.K."/>
            <person name="Jiang J."/>
            <person name="Jiang N."/>
            <person name="Presting G.G."/>
            <person name="Wessler S.R."/>
            <person name="Aluru S."/>
            <person name="Martienssen R.A."/>
            <person name="Clifton S.W."/>
            <person name="McCombie W.R."/>
            <person name="Wing R.A."/>
            <person name="Wilson R.K."/>
        </authorList>
    </citation>
    <scope>NUCLEOTIDE SEQUENCE [LARGE SCALE GENOMIC DNA]</scope>
    <source>
        <strain evidence="4">cv. B73</strain>
    </source>
</reference>
<feature type="compositionally biased region" description="Low complexity" evidence="1">
    <location>
        <begin position="104"/>
        <end position="148"/>
    </location>
</feature>
<sequence>MVGRARVLEARPGVAPPKLGAATSSLCGQLALILPLGSSSSVCLLATTPPHLLPPASLLPSWGPELRAEQGAKLCAEIELLLLGRRRRRQWGRRRSWRSCWPSCCRRSASSSATASGLSSGSACCSPSWDTSRASSTPSTSSSRESTTWCGRYDDDGDRPPARRELEYMRPRPSASDPSIPCMQ</sequence>
<keyword evidence="4" id="KW-1185">Reference proteome</keyword>
<evidence type="ECO:0000256" key="1">
    <source>
        <dbReference type="SAM" id="MobiDB-lite"/>
    </source>
</evidence>
<gene>
    <name evidence="3" type="primary">LOC100279015</name>
    <name evidence="2" type="ORF">Zm00014a_008013</name>
</gene>
<reference evidence="3" key="3">
    <citation type="submission" date="2019-07" db="EMBL/GenBank/DDBJ databases">
        <authorList>
            <person name="Seetharam A."/>
            <person name="Woodhouse M."/>
            <person name="Cannon E."/>
        </authorList>
    </citation>
    <scope>NUCLEOTIDE SEQUENCE [LARGE SCALE GENOMIC DNA]</scope>
    <source>
        <strain evidence="3">cv. B73</strain>
    </source>
</reference>
<feature type="region of interest" description="Disordered" evidence="1">
    <location>
        <begin position="104"/>
        <end position="184"/>
    </location>
</feature>
<evidence type="ECO:0000313" key="2">
    <source>
        <dbReference type="EMBL" id="PWZ18488.1"/>
    </source>
</evidence>
<dbReference type="Proteomes" id="UP000007305">
    <property type="component" value="Chromosome 6"/>
</dbReference>
<accession>A0A804PSD2</accession>
<evidence type="ECO:0000313" key="3">
    <source>
        <dbReference type="EnsemblPlants" id="Zm00001eb265530_P001"/>
    </source>
</evidence>
<feature type="compositionally biased region" description="Basic and acidic residues" evidence="1">
    <location>
        <begin position="152"/>
        <end position="170"/>
    </location>
</feature>
<name>A0A3L6ED38_MAIZE</name>
<reference evidence="2" key="2">
    <citation type="journal article" date="2018" name="Nat. Genet.">
        <title>Extensive intraspecific gene order and gene structural variations between Mo17 and other maize genomes.</title>
        <authorList>
            <person name="Sun S."/>
            <person name="Zhou Y."/>
            <person name="Chen J."/>
            <person name="Shi J."/>
            <person name="Zhao H."/>
            <person name="Zhao H."/>
            <person name="Song W."/>
            <person name="Zhang M."/>
            <person name="Cui Y."/>
            <person name="Dong X."/>
            <person name="Liu H."/>
            <person name="Ma X."/>
            <person name="Jiao Y."/>
            <person name="Wang B."/>
            <person name="Wei X."/>
            <person name="Stein J.C."/>
            <person name="Glaubitz J.C."/>
            <person name="Lu F."/>
            <person name="Yu G."/>
            <person name="Liang C."/>
            <person name="Fengler K."/>
            <person name="Li B."/>
            <person name="Rafalski A."/>
            <person name="Schnable P.S."/>
            <person name="Ware D.H."/>
            <person name="Buckler E.S."/>
            <person name="Lai J."/>
        </authorList>
    </citation>
    <scope>NUCLEOTIDE SEQUENCE [LARGE SCALE GENOMIC DNA]</scope>
    <source>
        <tissue evidence="2">Seedling</tissue>
    </source>
</reference>
<dbReference type="AlphaFoldDB" id="A0A3L6ED38"/>
<dbReference type="EMBL" id="NCVQ01000007">
    <property type="protein sequence ID" value="PWZ18488.1"/>
    <property type="molecule type" value="Genomic_DNA"/>
</dbReference>
<protein>
    <submittedName>
        <fullName evidence="2 3">Uncharacterized protein</fullName>
    </submittedName>
</protein>
<evidence type="ECO:0000313" key="4">
    <source>
        <dbReference type="Proteomes" id="UP000007305"/>
    </source>
</evidence>
<dbReference type="EnsemblPlants" id="Zm00001eb265530_T001">
    <property type="protein sequence ID" value="Zm00001eb265530_P001"/>
    <property type="gene ID" value="Zm00001eb265530"/>
</dbReference>
<proteinExistence type="predicted"/>
<dbReference type="Proteomes" id="UP000251960">
    <property type="component" value="Chromosome 6"/>
</dbReference>